<gene>
    <name evidence="1" type="ORF">TWF102_004881</name>
</gene>
<dbReference type="AlphaFoldDB" id="A0A7C8J883"/>
<evidence type="ECO:0000313" key="1">
    <source>
        <dbReference type="EMBL" id="KAF3101642.1"/>
    </source>
</evidence>
<reference evidence="1 2" key="1">
    <citation type="submission" date="2019-06" db="EMBL/GenBank/DDBJ databases">
        <authorList>
            <person name="Palmer J.M."/>
        </authorList>
    </citation>
    <scope>NUCLEOTIDE SEQUENCE [LARGE SCALE GENOMIC DNA]</scope>
    <source>
        <strain evidence="1 2">TWF102</strain>
    </source>
</reference>
<dbReference type="EMBL" id="WIQW01000023">
    <property type="protein sequence ID" value="KAF3101642.1"/>
    <property type="molecule type" value="Genomic_DNA"/>
</dbReference>
<comment type="caution">
    <text evidence="1">The sequence shown here is derived from an EMBL/GenBank/DDBJ whole genome shotgun (WGS) entry which is preliminary data.</text>
</comment>
<name>A0A7C8J883_ORBOL</name>
<evidence type="ECO:0000313" key="2">
    <source>
        <dbReference type="Proteomes" id="UP000475325"/>
    </source>
</evidence>
<protein>
    <submittedName>
        <fullName evidence="1">Uncharacterized protein</fullName>
    </submittedName>
</protein>
<sequence>MRIIPWDIKLDVDQWKLTGDECLQGIFEVLEDESRTYILTDVPYAFSVQCKRLFYKHRVEPQTQPTPLTGFAANTKKSHNETIFLKLLWSYD</sequence>
<organism evidence="1 2">
    <name type="scientific">Orbilia oligospora</name>
    <name type="common">Nematode-trapping fungus</name>
    <name type="synonym">Arthrobotrys oligospora</name>
    <dbReference type="NCBI Taxonomy" id="2813651"/>
    <lineage>
        <taxon>Eukaryota</taxon>
        <taxon>Fungi</taxon>
        <taxon>Dikarya</taxon>
        <taxon>Ascomycota</taxon>
        <taxon>Pezizomycotina</taxon>
        <taxon>Orbiliomycetes</taxon>
        <taxon>Orbiliales</taxon>
        <taxon>Orbiliaceae</taxon>
        <taxon>Orbilia</taxon>
    </lineage>
</organism>
<dbReference type="Proteomes" id="UP000475325">
    <property type="component" value="Unassembled WGS sequence"/>
</dbReference>
<accession>A0A7C8J883</accession>
<proteinExistence type="predicted"/>